<evidence type="ECO:0000313" key="3">
    <source>
        <dbReference type="EMBL" id="KAK0051564.1"/>
    </source>
</evidence>
<gene>
    <name evidence="3" type="ORF">Bpfe_018953</name>
</gene>
<keyword evidence="4" id="KW-1185">Reference proteome</keyword>
<proteinExistence type="predicted"/>
<protein>
    <recommendedName>
        <fullName evidence="2">SMB domain-containing protein</fullName>
    </recommendedName>
</protein>
<reference evidence="3" key="2">
    <citation type="submission" date="2023-04" db="EMBL/GenBank/DDBJ databases">
        <authorList>
            <person name="Bu L."/>
            <person name="Lu L."/>
            <person name="Laidemitt M.R."/>
            <person name="Zhang S.M."/>
            <person name="Mutuku M."/>
            <person name="Mkoji G."/>
            <person name="Steinauer M."/>
            <person name="Loker E.S."/>
        </authorList>
    </citation>
    <scope>NUCLEOTIDE SEQUENCE</scope>
    <source>
        <strain evidence="3">KasaAsao</strain>
        <tissue evidence="3">Whole Snail</tissue>
    </source>
</reference>
<dbReference type="Pfam" id="PF01033">
    <property type="entry name" value="Somatomedin_B"/>
    <property type="match status" value="1"/>
</dbReference>
<dbReference type="InterPro" id="IPR001212">
    <property type="entry name" value="Somatomedin_B_dom"/>
</dbReference>
<dbReference type="PROSITE" id="PS00524">
    <property type="entry name" value="SMB_1"/>
    <property type="match status" value="1"/>
</dbReference>
<dbReference type="AlphaFoldDB" id="A0AAD8BCW4"/>
<keyword evidence="1" id="KW-1015">Disulfide bond</keyword>
<accession>A0AAD8BCW4</accession>
<evidence type="ECO:0000259" key="2">
    <source>
        <dbReference type="PROSITE" id="PS50958"/>
    </source>
</evidence>
<organism evidence="3 4">
    <name type="scientific">Biomphalaria pfeifferi</name>
    <name type="common">Bloodfluke planorb</name>
    <name type="synonym">Freshwater snail</name>
    <dbReference type="NCBI Taxonomy" id="112525"/>
    <lineage>
        <taxon>Eukaryota</taxon>
        <taxon>Metazoa</taxon>
        <taxon>Spiralia</taxon>
        <taxon>Lophotrochozoa</taxon>
        <taxon>Mollusca</taxon>
        <taxon>Gastropoda</taxon>
        <taxon>Heterobranchia</taxon>
        <taxon>Euthyneura</taxon>
        <taxon>Panpulmonata</taxon>
        <taxon>Hygrophila</taxon>
        <taxon>Lymnaeoidea</taxon>
        <taxon>Planorbidae</taxon>
        <taxon>Biomphalaria</taxon>
    </lineage>
</organism>
<dbReference type="InterPro" id="IPR036024">
    <property type="entry name" value="Somatomedin_B-like_dom_sf"/>
</dbReference>
<dbReference type="PROSITE" id="PS50958">
    <property type="entry name" value="SMB_2"/>
    <property type="match status" value="1"/>
</dbReference>
<feature type="domain" description="SMB" evidence="2">
    <location>
        <begin position="51"/>
        <end position="101"/>
    </location>
</feature>
<dbReference type="EMBL" id="JASAOG010000102">
    <property type="protein sequence ID" value="KAK0051564.1"/>
    <property type="molecule type" value="Genomic_DNA"/>
</dbReference>
<evidence type="ECO:0000313" key="4">
    <source>
        <dbReference type="Proteomes" id="UP001233172"/>
    </source>
</evidence>
<comment type="caution">
    <text evidence="3">The sequence shown here is derived from an EMBL/GenBank/DDBJ whole genome shotgun (WGS) entry which is preliminary data.</text>
</comment>
<dbReference type="Gene3D" id="4.10.410.20">
    <property type="match status" value="1"/>
</dbReference>
<reference evidence="3" key="1">
    <citation type="journal article" date="2023" name="PLoS Negl. Trop. Dis.">
        <title>A genome sequence for Biomphalaria pfeifferi, the major vector snail for the human-infecting parasite Schistosoma mansoni.</title>
        <authorList>
            <person name="Bu L."/>
            <person name="Lu L."/>
            <person name="Laidemitt M.R."/>
            <person name="Zhang S.M."/>
            <person name="Mutuku M."/>
            <person name="Mkoji G."/>
            <person name="Steinauer M."/>
            <person name="Loker E.S."/>
        </authorList>
    </citation>
    <scope>NUCLEOTIDE SEQUENCE</scope>
    <source>
        <strain evidence="3">KasaAsao</strain>
    </source>
</reference>
<name>A0AAD8BCW4_BIOPF</name>
<dbReference type="SUPFAM" id="SSF90188">
    <property type="entry name" value="Somatomedin B domain"/>
    <property type="match status" value="1"/>
</dbReference>
<evidence type="ECO:0000256" key="1">
    <source>
        <dbReference type="ARBA" id="ARBA00023157"/>
    </source>
</evidence>
<dbReference type="Proteomes" id="UP001233172">
    <property type="component" value="Unassembled WGS sequence"/>
</dbReference>
<sequence>MPNVTFRNRTFAAILFNCLQCILYFYRIDAWDEKYLKEFEYFLNTTIQLESLMSCRNRYCRSQPLLYSGYNDDCSCDVRCPVYRNCCEDFLTECPLVHKESLKRFRHMMDLQVDCLEMANTLAIVGCPHQTNYTRKLINQDSFSDVLINVPVTDVTTGLVFANMDIYNSHMPGMSNLARKWNILALLNYTSHKENILHFKHYTISKPWYRVPIYVKKIAKCSPSIISLCNNSISLQRQCQSFLPYNLLKNIVYNYSLCQACYVSFLSHFLDHDSKLYSSAFFTSPDTAVSNPPSGLWIKAKCDLSLNATFSGAVCHFVKCHHQSGFYAHNGTCRKFHLLSIAFQIDIFQLSEHEKENILNYITYYLNHVLNIDISGTVRPLISFYNEEIQQNMTVAAFLIDFNSSALEDILYSSYKHGHFSGSTQGVCLSTN</sequence>